<dbReference type="RefSeq" id="WP_055217039.1">
    <property type="nucleotide sequence ID" value="NZ_CZBU01000012.1"/>
</dbReference>
<evidence type="ECO:0000256" key="1">
    <source>
        <dbReference type="SAM" id="MobiDB-lite"/>
    </source>
</evidence>
<reference evidence="2 3" key="1">
    <citation type="submission" date="2015-09" db="EMBL/GenBank/DDBJ databases">
        <authorList>
            <consortium name="Pathogen Informatics"/>
        </authorList>
    </citation>
    <scope>NUCLEOTIDE SEQUENCE [LARGE SCALE GENOMIC DNA]</scope>
    <source>
        <strain evidence="2 3">2789STDY5834875</strain>
    </source>
</reference>
<feature type="compositionally biased region" description="Acidic residues" evidence="1">
    <location>
        <begin position="76"/>
        <end position="94"/>
    </location>
</feature>
<organism evidence="2 3">
    <name type="scientific">Lachnospira eligens</name>
    <dbReference type="NCBI Taxonomy" id="39485"/>
    <lineage>
        <taxon>Bacteria</taxon>
        <taxon>Bacillati</taxon>
        <taxon>Bacillota</taxon>
        <taxon>Clostridia</taxon>
        <taxon>Lachnospirales</taxon>
        <taxon>Lachnospiraceae</taxon>
        <taxon>Lachnospira</taxon>
    </lineage>
</organism>
<dbReference type="Proteomes" id="UP000095621">
    <property type="component" value="Unassembled WGS sequence"/>
</dbReference>
<evidence type="ECO:0000313" key="2">
    <source>
        <dbReference type="EMBL" id="CUQ79473.1"/>
    </source>
</evidence>
<gene>
    <name evidence="2" type="ORF">ERS852490_03148</name>
</gene>
<feature type="region of interest" description="Disordered" evidence="1">
    <location>
        <begin position="61"/>
        <end position="94"/>
    </location>
</feature>
<evidence type="ECO:0000313" key="3">
    <source>
        <dbReference type="Proteomes" id="UP000095621"/>
    </source>
</evidence>
<sequence length="94" mass="11208">MGYVLILLFFLIWLNVRKIRKTLVVIAKDYGYKKNSLFNYILDVITDYSAERKHDRNIRNHTRKLRKLTKEKQAEDEIPSEPEPEAPESEVQDD</sequence>
<proteinExistence type="predicted"/>
<dbReference type="AlphaFoldDB" id="A0A174YWH4"/>
<dbReference type="EMBL" id="CZBU01000012">
    <property type="protein sequence ID" value="CUQ79473.1"/>
    <property type="molecule type" value="Genomic_DNA"/>
</dbReference>
<accession>A0A174YWH4</accession>
<protein>
    <submittedName>
        <fullName evidence="2">Uncharacterized protein</fullName>
    </submittedName>
</protein>
<name>A0A174YWH4_9FIRM</name>